<evidence type="ECO:0000313" key="15">
    <source>
        <dbReference type="EMBL" id="KIV83531.1"/>
    </source>
</evidence>
<feature type="domain" description="Plastocyanin-like" evidence="12">
    <location>
        <begin position="363"/>
        <end position="508"/>
    </location>
</feature>
<dbReference type="CDD" id="cd13854">
    <property type="entry name" value="CuRO_1_MaLCC_like"/>
    <property type="match status" value="1"/>
</dbReference>
<dbReference type="Gene3D" id="2.60.40.420">
    <property type="entry name" value="Cupredoxins - blue copper proteins"/>
    <property type="match status" value="3"/>
</dbReference>
<dbReference type="Pfam" id="PF07731">
    <property type="entry name" value="Cu-oxidase_2"/>
    <property type="match status" value="1"/>
</dbReference>
<evidence type="ECO:0000256" key="4">
    <source>
        <dbReference type="ARBA" id="ARBA00012297"/>
    </source>
</evidence>
<evidence type="ECO:0000259" key="12">
    <source>
        <dbReference type="Pfam" id="PF00394"/>
    </source>
</evidence>
<keyword evidence="9" id="KW-0439">Lignin degradation</keyword>
<dbReference type="STRING" id="1016849.A0A0D1X6X2"/>
<keyword evidence="11" id="KW-0732">Signal</keyword>
<dbReference type="HOGENOM" id="CLU_006504_3_0_1"/>
<keyword evidence="8" id="KW-0325">Glycoprotein</keyword>
<evidence type="ECO:0000256" key="2">
    <source>
        <dbReference type="ARBA" id="ARBA00001935"/>
    </source>
</evidence>
<dbReference type="CDD" id="cd13880">
    <property type="entry name" value="CuRO_2_MaLCC_like"/>
    <property type="match status" value="1"/>
</dbReference>
<dbReference type="Proteomes" id="UP000053599">
    <property type="component" value="Unassembled WGS sequence"/>
</dbReference>
<dbReference type="AlphaFoldDB" id="A0A0D1X6X2"/>
<dbReference type="PANTHER" id="PTHR11709:SF87">
    <property type="entry name" value="LACCASE"/>
    <property type="match status" value="1"/>
</dbReference>
<evidence type="ECO:0000256" key="3">
    <source>
        <dbReference type="ARBA" id="ARBA00010609"/>
    </source>
</evidence>
<organism evidence="15 16">
    <name type="scientific">Exophiala sideris</name>
    <dbReference type="NCBI Taxonomy" id="1016849"/>
    <lineage>
        <taxon>Eukaryota</taxon>
        <taxon>Fungi</taxon>
        <taxon>Dikarya</taxon>
        <taxon>Ascomycota</taxon>
        <taxon>Pezizomycotina</taxon>
        <taxon>Eurotiomycetes</taxon>
        <taxon>Chaetothyriomycetidae</taxon>
        <taxon>Chaetothyriales</taxon>
        <taxon>Herpotrichiellaceae</taxon>
        <taxon>Exophiala</taxon>
    </lineage>
</organism>
<proteinExistence type="inferred from homology"/>
<dbReference type="GO" id="GO:0052716">
    <property type="term" value="F:hydroquinone:oxygen oxidoreductase activity"/>
    <property type="evidence" value="ECO:0007669"/>
    <property type="project" value="UniProtKB-EC"/>
</dbReference>
<dbReference type="EMBL" id="KN846952">
    <property type="protein sequence ID" value="KIV83531.1"/>
    <property type="molecule type" value="Genomic_DNA"/>
</dbReference>
<dbReference type="InterPro" id="IPR011706">
    <property type="entry name" value="Cu-oxidase_C"/>
</dbReference>
<gene>
    <name evidence="15" type="ORF">PV11_05551</name>
</gene>
<feature type="region of interest" description="Disordered" evidence="10">
    <location>
        <begin position="174"/>
        <end position="203"/>
    </location>
</feature>
<keyword evidence="7" id="KW-0186">Copper</keyword>
<dbReference type="InterPro" id="IPR008972">
    <property type="entry name" value="Cupredoxin"/>
</dbReference>
<accession>A0A0D1X6X2</accession>
<dbReference type="Pfam" id="PF00394">
    <property type="entry name" value="Cu-oxidase"/>
    <property type="match status" value="1"/>
</dbReference>
<name>A0A0D1X6X2_9EURO</name>
<dbReference type="InterPro" id="IPR033138">
    <property type="entry name" value="Cu_oxidase_CS"/>
</dbReference>
<evidence type="ECO:0000256" key="9">
    <source>
        <dbReference type="ARBA" id="ARBA00023185"/>
    </source>
</evidence>
<dbReference type="GO" id="GO:0005507">
    <property type="term" value="F:copper ion binding"/>
    <property type="evidence" value="ECO:0007669"/>
    <property type="project" value="InterPro"/>
</dbReference>
<dbReference type="InterPro" id="IPR002355">
    <property type="entry name" value="Cu_oxidase_Cu_BS"/>
</dbReference>
<dbReference type="PROSITE" id="PS00080">
    <property type="entry name" value="MULTICOPPER_OXIDASE2"/>
    <property type="match status" value="1"/>
</dbReference>
<sequence>MKFTKTASLAVVGLAAGVAAEWEVWDAAVTKVTASASNSWADWDVSATTTVTTTATTTVYKETTTVYHSTVYIGPGFCATTTVTVDANGQPFPPIETKTLVAVNSAKTSTASADPTWSTITSADPAVTTDGGWLEWNSDVSTIGTDGAVFTWTGDAVASTVTVSAPQYTGWSDKSSWPEAGSAHSNVSTPNGPINGGSGCNSADDRSKWCGGQSISSDWYTSEYSTGKTCSYDFTITNTTLDFDGSGEKLAFAINGQVPGPLIECNWGDTLVVTVHNQLTDNSTSIHWHGITQKGTNDQDGVPGVTECGIAPGFSRTYTMQLSQYGTSWYHSHSAAQYGDGIRGPIVIHGPATANYDIDMGPVTIDDTFNVTAAQQNERIAHTGPTGTVNYLLNGKNTLPDLSAGQHALWEVQSGKKHLFRLINTASQNMYSVHFDQHTMTVIAADLVPIVPYETEWLNIGIGQRYDVIVEMNQPVAGYFLRAVTQTGCPSGCANSGLGTANGIFLYSGAKATLPTSTYGSKNVSDFAICLDEPLESLVPYVSKSGGSASAFRATASTLPAGNVATVATNDDGTVFRWFLNNGNINVNYTQPTLQTIAQSNATNYTSLVSNSITLKGNNTWVYFVIQNQFFAAHPMHLHGHDFSLLGQGAGLFTSDMVSTLNFDNPMRRDTAMLMGSPGPGQQAGYTVIGFQTDNPGAWLMHCHIVWHVDGGLALQWIERPSDILDYAGKDEFQSECAALKTWEGGNPHRVHTSGESGLRKRDSDTFFDRELEALGVSPNRNFQILSASSGHRHTRRNLGDGYKPRHVRW</sequence>
<feature type="compositionally biased region" description="Polar residues" evidence="10">
    <location>
        <begin position="183"/>
        <end position="192"/>
    </location>
</feature>
<protein>
    <recommendedName>
        <fullName evidence="4">laccase</fullName>
        <ecNumber evidence="4">1.10.3.2</ecNumber>
    </recommendedName>
</protein>
<dbReference type="InterPro" id="IPR001117">
    <property type="entry name" value="Cu-oxidase_2nd"/>
</dbReference>
<comment type="catalytic activity">
    <reaction evidence="1">
        <text>4 hydroquinone + O2 = 4 benzosemiquinone + 2 H2O</text>
        <dbReference type="Rhea" id="RHEA:11276"/>
        <dbReference type="ChEBI" id="CHEBI:15377"/>
        <dbReference type="ChEBI" id="CHEBI:15379"/>
        <dbReference type="ChEBI" id="CHEBI:17594"/>
        <dbReference type="ChEBI" id="CHEBI:17977"/>
        <dbReference type="EC" id="1.10.3.2"/>
    </reaction>
</comment>
<evidence type="ECO:0000256" key="6">
    <source>
        <dbReference type="ARBA" id="ARBA00023002"/>
    </source>
</evidence>
<dbReference type="PROSITE" id="PS00079">
    <property type="entry name" value="MULTICOPPER_OXIDASE1"/>
    <property type="match status" value="1"/>
</dbReference>
<dbReference type="CDD" id="cd13901">
    <property type="entry name" value="CuRO_3_MaLCC_like"/>
    <property type="match status" value="1"/>
</dbReference>
<dbReference type="InterPro" id="IPR045087">
    <property type="entry name" value="Cu-oxidase_fam"/>
</dbReference>
<dbReference type="GO" id="GO:0046274">
    <property type="term" value="P:lignin catabolic process"/>
    <property type="evidence" value="ECO:0007669"/>
    <property type="project" value="UniProtKB-KW"/>
</dbReference>
<evidence type="ECO:0000256" key="10">
    <source>
        <dbReference type="SAM" id="MobiDB-lite"/>
    </source>
</evidence>
<comment type="cofactor">
    <cofactor evidence="2">
        <name>Cu cation</name>
        <dbReference type="ChEBI" id="CHEBI:23378"/>
    </cofactor>
</comment>
<dbReference type="FunFam" id="2.60.40.420:FF:000021">
    <property type="entry name" value="Extracellular dihydrogeodin oxidase/laccase"/>
    <property type="match status" value="1"/>
</dbReference>
<feature type="domain" description="Plastocyanin-like" evidence="13">
    <location>
        <begin position="588"/>
        <end position="722"/>
    </location>
</feature>
<evidence type="ECO:0000259" key="13">
    <source>
        <dbReference type="Pfam" id="PF07731"/>
    </source>
</evidence>
<evidence type="ECO:0000256" key="1">
    <source>
        <dbReference type="ARBA" id="ARBA00000349"/>
    </source>
</evidence>
<evidence type="ECO:0000313" key="16">
    <source>
        <dbReference type="Proteomes" id="UP000053599"/>
    </source>
</evidence>
<keyword evidence="6" id="KW-0560">Oxidoreductase</keyword>
<dbReference type="SUPFAM" id="SSF49503">
    <property type="entry name" value="Cupredoxins"/>
    <property type="match status" value="3"/>
</dbReference>
<comment type="similarity">
    <text evidence="3">Belongs to the multicopper oxidase family.</text>
</comment>
<evidence type="ECO:0000256" key="7">
    <source>
        <dbReference type="ARBA" id="ARBA00023008"/>
    </source>
</evidence>
<dbReference type="InterPro" id="IPR011707">
    <property type="entry name" value="Cu-oxidase-like_N"/>
</dbReference>
<dbReference type="Pfam" id="PF07732">
    <property type="entry name" value="Cu-oxidase_3"/>
    <property type="match status" value="1"/>
</dbReference>
<feature type="domain" description="Plastocyanin-like" evidence="14">
    <location>
        <begin position="236"/>
        <end position="351"/>
    </location>
</feature>
<evidence type="ECO:0000256" key="11">
    <source>
        <dbReference type="SAM" id="SignalP"/>
    </source>
</evidence>
<feature type="chain" id="PRO_5002246160" description="laccase" evidence="11">
    <location>
        <begin position="21"/>
        <end position="810"/>
    </location>
</feature>
<dbReference type="OrthoDB" id="2121828at2759"/>
<evidence type="ECO:0000256" key="8">
    <source>
        <dbReference type="ARBA" id="ARBA00023180"/>
    </source>
</evidence>
<keyword evidence="5" id="KW-0479">Metal-binding</keyword>
<evidence type="ECO:0000259" key="14">
    <source>
        <dbReference type="Pfam" id="PF07732"/>
    </source>
</evidence>
<dbReference type="FunFam" id="2.60.40.420:FF:000045">
    <property type="entry name" value="Laccase 2"/>
    <property type="match status" value="1"/>
</dbReference>
<dbReference type="PANTHER" id="PTHR11709">
    <property type="entry name" value="MULTI-COPPER OXIDASE"/>
    <property type="match status" value="1"/>
</dbReference>
<dbReference type="EC" id="1.10.3.2" evidence="4"/>
<evidence type="ECO:0000256" key="5">
    <source>
        <dbReference type="ARBA" id="ARBA00022723"/>
    </source>
</evidence>
<reference evidence="15 16" key="1">
    <citation type="submission" date="2015-01" db="EMBL/GenBank/DDBJ databases">
        <title>The Genome Sequence of Exophiala sideris CBS121828.</title>
        <authorList>
            <consortium name="The Broad Institute Genomics Platform"/>
            <person name="Cuomo C."/>
            <person name="de Hoog S."/>
            <person name="Gorbushina A."/>
            <person name="Stielow B."/>
            <person name="Teixiera M."/>
            <person name="Abouelleil A."/>
            <person name="Chapman S.B."/>
            <person name="Priest M."/>
            <person name="Young S.K."/>
            <person name="Wortman J."/>
            <person name="Nusbaum C."/>
            <person name="Birren B."/>
        </authorList>
    </citation>
    <scope>NUCLEOTIDE SEQUENCE [LARGE SCALE GENOMIC DNA]</scope>
    <source>
        <strain evidence="15 16">CBS 121828</strain>
    </source>
</reference>
<feature type="signal peptide" evidence="11">
    <location>
        <begin position="1"/>
        <end position="20"/>
    </location>
</feature>